<comment type="caution">
    <text evidence="1">The sequence shown here is derived from an EMBL/GenBank/DDBJ whole genome shotgun (WGS) entry which is preliminary data.</text>
</comment>
<gene>
    <name evidence="1" type="ORF">GSI_04177</name>
</gene>
<dbReference type="STRING" id="1077348.A0A2G8SIG3"/>
<dbReference type="PANTHER" id="PTHR33096:SF1">
    <property type="entry name" value="CXC1-LIKE CYSTEINE CLUSTER ASSOCIATED WITH KDZ TRANSPOSASES DOMAIN-CONTAINING PROTEIN"/>
    <property type="match status" value="1"/>
</dbReference>
<evidence type="ECO:0008006" key="3">
    <source>
        <dbReference type="Google" id="ProtNLM"/>
    </source>
</evidence>
<dbReference type="Pfam" id="PF18758">
    <property type="entry name" value="KDZ"/>
    <property type="match status" value="1"/>
</dbReference>
<organism evidence="1 2">
    <name type="scientific">Ganoderma sinense ZZ0214-1</name>
    <dbReference type="NCBI Taxonomy" id="1077348"/>
    <lineage>
        <taxon>Eukaryota</taxon>
        <taxon>Fungi</taxon>
        <taxon>Dikarya</taxon>
        <taxon>Basidiomycota</taxon>
        <taxon>Agaricomycotina</taxon>
        <taxon>Agaricomycetes</taxon>
        <taxon>Polyporales</taxon>
        <taxon>Polyporaceae</taxon>
        <taxon>Ganoderma</taxon>
    </lineage>
</organism>
<proteinExistence type="predicted"/>
<protein>
    <recommendedName>
        <fullName evidence="3">CxC1-like cysteine cluster associated with KDZ transposases domain-containing protein</fullName>
    </recommendedName>
</protein>
<evidence type="ECO:0000313" key="1">
    <source>
        <dbReference type="EMBL" id="PIL33554.1"/>
    </source>
</evidence>
<name>A0A2G8SIG3_9APHY</name>
<reference evidence="1 2" key="1">
    <citation type="journal article" date="2015" name="Sci. Rep.">
        <title>Chromosome-level genome map provides insights into diverse defense mechanisms in the medicinal fungus Ganoderma sinense.</title>
        <authorList>
            <person name="Zhu Y."/>
            <person name="Xu J."/>
            <person name="Sun C."/>
            <person name="Zhou S."/>
            <person name="Xu H."/>
            <person name="Nelson D.R."/>
            <person name="Qian J."/>
            <person name="Song J."/>
            <person name="Luo H."/>
            <person name="Xiang L."/>
            <person name="Li Y."/>
            <person name="Xu Z."/>
            <person name="Ji A."/>
            <person name="Wang L."/>
            <person name="Lu S."/>
            <person name="Hayward A."/>
            <person name="Sun W."/>
            <person name="Li X."/>
            <person name="Schwartz D.C."/>
            <person name="Wang Y."/>
            <person name="Chen S."/>
        </authorList>
    </citation>
    <scope>NUCLEOTIDE SEQUENCE [LARGE SCALE GENOMIC DNA]</scope>
    <source>
        <strain evidence="1 2">ZZ0214-1</strain>
    </source>
</reference>
<dbReference type="EMBL" id="AYKW01000007">
    <property type="protein sequence ID" value="PIL33554.1"/>
    <property type="molecule type" value="Genomic_DNA"/>
</dbReference>
<evidence type="ECO:0000313" key="2">
    <source>
        <dbReference type="Proteomes" id="UP000230002"/>
    </source>
</evidence>
<keyword evidence="2" id="KW-1185">Reference proteome</keyword>
<dbReference type="OrthoDB" id="3251205at2759"/>
<sequence>MSTRKRKNKGGVSGAVDIYIPTGPFGFHHTNKQTLKLSQQAERRKQAKRMRFDRISGMSFEDRQAWADLNGGEEHSDDEEHLAMHMVPPGEEAMFLSHEGGEDELCRKRVDTRLRYDRTERRNLQWQLQREEVTAAYLEWQAGLGVVEEDEGAPALEDSLPPFDMILVDFFETSKRTFRRRSASEPANVVLAREGYLGTAPTAPTVAIAFQTLEAYRQLHRVCPRLSLQAQVRALCYLHSIPYQRTLVDQFSIAYDQYLDILAGIDSRVRKVLRQDGENSRMLNACAPCLYKLEDEPKLKFSLLVSMDGNQSLKLVDSKFRGGTPRIDSRRVPTDLFIPAEVVDTYKDEVNNAKRAPAAGEDHVLENVDITEGSAITDEPSVCEERWRNAGPEARKNMFALFAVSGVFVCLCRHGHVLVMCDMIRSGELMKYGLAIISTLIKVYGKDIVVGYDIGCEFTKTVGNSRLLSGTASAARLQFVVPAFHAHSHNRRCQVKFLPLYVEGVGKEDFEGNERFFSSSNSLAAGTRLSTPFHRHQSIAQFVAFWSDAKHAETGNFIYQNYRQALDILENDGAAFAELAARLNITGDDCEKYLCDEREYLERCQREPKHVTDGIEYVQALMALKKAGSNAKAAQTAVDSADKIINVNDPQLAQKQEQHLKQLHTRAKAAFTRWETAQERVLILEDNLNISQQERWKPGSKEYDNALSELVEREYRLAIDNLERLVVQRLFELTKLGVSGLGYKLREKIGKALKARAEAIKTALAEFNQCAVKLQRPTLSWNEVMDMVTLAEFDLLRETREDIRQFPWAQRITSQAMNLYFNVKRAHEEIARLNVEIPRTFTSLIDRHYDYQLAIRSVSLEDPALARELELRWTYEDRISERITSRLYQTSQLPGFSGKLAAGKRVGRNVPGLEDIALPSWACLAPGGDGGDGSSNDVSDDEDAVLPGVDDDGEAGLFVDFIDNLG</sequence>
<dbReference type="AlphaFoldDB" id="A0A2G8SIG3"/>
<dbReference type="PANTHER" id="PTHR33096">
    <property type="entry name" value="CXC2 DOMAIN-CONTAINING PROTEIN"/>
    <property type="match status" value="1"/>
</dbReference>
<accession>A0A2G8SIG3</accession>
<dbReference type="Proteomes" id="UP000230002">
    <property type="component" value="Unassembled WGS sequence"/>
</dbReference>
<dbReference type="InterPro" id="IPR040521">
    <property type="entry name" value="KDZ"/>
</dbReference>